<dbReference type="HOGENOM" id="CLU_053024_3_0_1"/>
<dbReference type="GO" id="GO:0005886">
    <property type="term" value="C:plasma membrane"/>
    <property type="evidence" value="ECO:0007669"/>
    <property type="project" value="TreeGrafter"/>
</dbReference>
<dbReference type="PANTHER" id="PTHR23248:SF4">
    <property type="entry name" value="PHOSPHOLIPID SCRAMBLASE"/>
    <property type="match status" value="1"/>
</dbReference>
<dbReference type="PANTHER" id="PTHR23248">
    <property type="entry name" value="PHOSPHOLIPID SCRAMBLASE-RELATED"/>
    <property type="match status" value="1"/>
</dbReference>
<organism evidence="3 4">
    <name type="scientific">Rhodnius prolixus</name>
    <name type="common">Triatomid bug</name>
    <dbReference type="NCBI Taxonomy" id="13249"/>
    <lineage>
        <taxon>Eukaryota</taxon>
        <taxon>Metazoa</taxon>
        <taxon>Ecdysozoa</taxon>
        <taxon>Arthropoda</taxon>
        <taxon>Hexapoda</taxon>
        <taxon>Insecta</taxon>
        <taxon>Pterygota</taxon>
        <taxon>Neoptera</taxon>
        <taxon>Paraneoptera</taxon>
        <taxon>Hemiptera</taxon>
        <taxon>Heteroptera</taxon>
        <taxon>Panheteroptera</taxon>
        <taxon>Cimicomorpha</taxon>
        <taxon>Reduviidae</taxon>
        <taxon>Triatominae</taxon>
        <taxon>Rhodnius</taxon>
    </lineage>
</organism>
<sequence length="219" mass="25347">MSSHNILHAANSEGGSCLTTRTNVTSINESENRFVIKGDHGQILYSGLESSNPFQRIFCGSRRKFHFRLFDRSKQEAMFFTRRLACSTPPFGCYLQKVQVFVPPCEYIGCIQQLWTPMVTTFSIRNCNNSEIYRLEGPVHCCYNRFDEAEFYIFKDKSLRPLTTISHQWDERVMTHKLSLDFPPRLNCNYKALFTACGVLLEYMFIEIYKSGSCVSCCK</sequence>
<keyword evidence="2" id="KW-0564">Palmitate</keyword>
<dbReference type="Proteomes" id="UP000015103">
    <property type="component" value="Unassembled WGS sequence"/>
</dbReference>
<keyword evidence="2" id="KW-0449">Lipoprotein</keyword>
<comment type="cofactor">
    <cofactor evidence="2">
        <name>Ca(2+)</name>
        <dbReference type="ChEBI" id="CHEBI:29108"/>
    </cofactor>
</comment>
<accession>T1HQH4</accession>
<dbReference type="Pfam" id="PF03803">
    <property type="entry name" value="Scramblase"/>
    <property type="match status" value="1"/>
</dbReference>
<comment type="function">
    <text evidence="2">May mediate accelerated ATP-independent bidirectional transbilayer migration of phospholipids upon binding calcium ions that results in a loss of phospholipid asymmetry in the plasma membrane.</text>
</comment>
<proteinExistence type="inferred from homology"/>
<name>T1HQH4_RHOPR</name>
<comment type="similarity">
    <text evidence="1 2">Belongs to the phospholipid scramblase family.</text>
</comment>
<dbReference type="AlphaFoldDB" id="T1HQH4"/>
<dbReference type="VEuPathDB" id="VectorBase:RPRC006298"/>
<protein>
    <recommendedName>
        <fullName evidence="2">Phospholipid scramblase</fullName>
    </recommendedName>
</protein>
<dbReference type="eggNOG" id="KOG0621">
    <property type="taxonomic scope" value="Eukaryota"/>
</dbReference>
<dbReference type="GO" id="GO:0017128">
    <property type="term" value="F:phospholipid scramblase activity"/>
    <property type="evidence" value="ECO:0007669"/>
    <property type="project" value="InterPro"/>
</dbReference>
<keyword evidence="2" id="KW-0106">Calcium</keyword>
<dbReference type="InterPro" id="IPR005552">
    <property type="entry name" value="Scramblase"/>
</dbReference>
<dbReference type="OMA" id="CCQPKSL"/>
<evidence type="ECO:0000313" key="4">
    <source>
        <dbReference type="Proteomes" id="UP000015103"/>
    </source>
</evidence>
<dbReference type="EnsemblMetazoa" id="RPRC006298-RA">
    <property type="protein sequence ID" value="RPRC006298-PA"/>
    <property type="gene ID" value="RPRC006298"/>
</dbReference>
<evidence type="ECO:0000313" key="3">
    <source>
        <dbReference type="EnsemblMetazoa" id="RPRC006298-PA"/>
    </source>
</evidence>
<evidence type="ECO:0000256" key="2">
    <source>
        <dbReference type="RuleBase" id="RU363116"/>
    </source>
</evidence>
<reference evidence="3" key="1">
    <citation type="submission" date="2015-05" db="UniProtKB">
        <authorList>
            <consortium name="EnsemblMetazoa"/>
        </authorList>
    </citation>
    <scope>IDENTIFICATION</scope>
</reference>
<evidence type="ECO:0000256" key="1">
    <source>
        <dbReference type="ARBA" id="ARBA00005350"/>
    </source>
</evidence>
<keyword evidence="4" id="KW-1185">Reference proteome</keyword>
<dbReference type="InParanoid" id="T1HQH4"/>
<dbReference type="EMBL" id="ACPB03022434">
    <property type="status" value="NOT_ANNOTATED_CDS"/>
    <property type="molecule type" value="Genomic_DNA"/>
</dbReference>